<keyword evidence="2" id="KW-0597">Phosphoprotein</keyword>
<organism evidence="7 8">
    <name type="scientific">Oryza meyeriana var. granulata</name>
    <dbReference type="NCBI Taxonomy" id="110450"/>
    <lineage>
        <taxon>Eukaryota</taxon>
        <taxon>Viridiplantae</taxon>
        <taxon>Streptophyta</taxon>
        <taxon>Embryophyta</taxon>
        <taxon>Tracheophyta</taxon>
        <taxon>Spermatophyta</taxon>
        <taxon>Magnoliopsida</taxon>
        <taxon>Liliopsida</taxon>
        <taxon>Poales</taxon>
        <taxon>Poaceae</taxon>
        <taxon>BOP clade</taxon>
        <taxon>Oryzoideae</taxon>
        <taxon>Oryzeae</taxon>
        <taxon>Oryzinae</taxon>
        <taxon>Oryza</taxon>
        <taxon>Oryza meyeriana</taxon>
    </lineage>
</organism>
<dbReference type="Gene3D" id="1.10.510.10">
    <property type="entry name" value="Transferase(Phosphotransferase) domain 1"/>
    <property type="match status" value="1"/>
</dbReference>
<dbReference type="PANTHER" id="PTHR24056:SF432">
    <property type="entry name" value="OS10G0154500 PROTEIN"/>
    <property type="match status" value="1"/>
</dbReference>
<evidence type="ECO:0000256" key="1">
    <source>
        <dbReference type="ARBA" id="ARBA00012409"/>
    </source>
</evidence>
<dbReference type="InterPro" id="IPR050108">
    <property type="entry name" value="CDK"/>
</dbReference>
<dbReference type="GO" id="GO:0007346">
    <property type="term" value="P:regulation of mitotic cell cycle"/>
    <property type="evidence" value="ECO:0007669"/>
    <property type="project" value="TreeGrafter"/>
</dbReference>
<evidence type="ECO:0000256" key="3">
    <source>
        <dbReference type="ARBA" id="ARBA00022741"/>
    </source>
</evidence>
<sequence length="138" mass="15293">MSPEQLSGDQNYGMAVDIWALGCIMGELLTGVPLFEEYDTDEEDLRTEVLDRLGSTRACKLFLRARHPPPLCSRARGAAQAGGSQEIGMVWPSTKVRSNEAVVVALRTMLNHLLLRARSATPGGRGVRRVQPRRHCHR</sequence>
<dbReference type="PANTHER" id="PTHR24056">
    <property type="entry name" value="CELL DIVISION PROTEIN KINASE"/>
    <property type="match status" value="1"/>
</dbReference>
<dbReference type="EMBL" id="SPHZ02000010">
    <property type="protein sequence ID" value="KAF0896368.1"/>
    <property type="molecule type" value="Genomic_DNA"/>
</dbReference>
<keyword evidence="8" id="KW-1185">Reference proteome</keyword>
<proteinExistence type="predicted"/>
<dbReference type="GO" id="GO:0008353">
    <property type="term" value="F:RNA polymerase II CTD heptapeptide repeat kinase activity"/>
    <property type="evidence" value="ECO:0007669"/>
    <property type="project" value="UniProtKB-EC"/>
</dbReference>
<comment type="catalytic activity">
    <reaction evidence="5">
        <text>[DNA-directed RNA polymerase] + ATP = phospho-[DNA-directed RNA polymerase] + ADP + H(+)</text>
        <dbReference type="Rhea" id="RHEA:10216"/>
        <dbReference type="Rhea" id="RHEA-COMP:11321"/>
        <dbReference type="Rhea" id="RHEA-COMP:11322"/>
        <dbReference type="ChEBI" id="CHEBI:15378"/>
        <dbReference type="ChEBI" id="CHEBI:30616"/>
        <dbReference type="ChEBI" id="CHEBI:43176"/>
        <dbReference type="ChEBI" id="CHEBI:68546"/>
        <dbReference type="ChEBI" id="CHEBI:456216"/>
        <dbReference type="EC" id="2.7.11.23"/>
    </reaction>
</comment>
<dbReference type="PROSITE" id="PS50011">
    <property type="entry name" value="PROTEIN_KINASE_DOM"/>
    <property type="match status" value="1"/>
</dbReference>
<dbReference type="GO" id="GO:0005524">
    <property type="term" value="F:ATP binding"/>
    <property type="evidence" value="ECO:0007669"/>
    <property type="project" value="UniProtKB-KW"/>
</dbReference>
<evidence type="ECO:0000256" key="4">
    <source>
        <dbReference type="ARBA" id="ARBA00022840"/>
    </source>
</evidence>
<dbReference type="Proteomes" id="UP000479710">
    <property type="component" value="Unassembled WGS sequence"/>
</dbReference>
<dbReference type="InterPro" id="IPR011009">
    <property type="entry name" value="Kinase-like_dom_sf"/>
</dbReference>
<dbReference type="AlphaFoldDB" id="A0A6G1C7E0"/>
<dbReference type="Pfam" id="PF00069">
    <property type="entry name" value="Pkinase"/>
    <property type="match status" value="1"/>
</dbReference>
<dbReference type="InterPro" id="IPR000719">
    <property type="entry name" value="Prot_kinase_dom"/>
</dbReference>
<evidence type="ECO:0000256" key="5">
    <source>
        <dbReference type="ARBA" id="ARBA00049280"/>
    </source>
</evidence>
<comment type="caution">
    <text evidence="7">The sequence shown here is derived from an EMBL/GenBank/DDBJ whole genome shotgun (WGS) entry which is preliminary data.</text>
</comment>
<dbReference type="OrthoDB" id="25592at2759"/>
<dbReference type="GO" id="GO:0005634">
    <property type="term" value="C:nucleus"/>
    <property type="evidence" value="ECO:0007669"/>
    <property type="project" value="TreeGrafter"/>
</dbReference>
<reference evidence="7 8" key="1">
    <citation type="submission" date="2019-11" db="EMBL/GenBank/DDBJ databases">
        <title>Whole genome sequence of Oryza granulata.</title>
        <authorList>
            <person name="Li W."/>
        </authorList>
    </citation>
    <scope>NUCLEOTIDE SEQUENCE [LARGE SCALE GENOMIC DNA]</scope>
    <source>
        <strain evidence="8">cv. Menghai</strain>
        <tissue evidence="7">Leaf</tissue>
    </source>
</reference>
<protein>
    <recommendedName>
        <fullName evidence="1">[RNA-polymerase]-subunit kinase</fullName>
        <ecNumber evidence="1">2.7.11.23</ecNumber>
    </recommendedName>
</protein>
<evidence type="ECO:0000259" key="6">
    <source>
        <dbReference type="PROSITE" id="PS50011"/>
    </source>
</evidence>
<keyword evidence="4" id="KW-0067">ATP-binding</keyword>
<evidence type="ECO:0000313" key="8">
    <source>
        <dbReference type="Proteomes" id="UP000479710"/>
    </source>
</evidence>
<evidence type="ECO:0000313" key="7">
    <source>
        <dbReference type="EMBL" id="KAF0896368.1"/>
    </source>
</evidence>
<dbReference type="SUPFAM" id="SSF56112">
    <property type="entry name" value="Protein kinase-like (PK-like)"/>
    <property type="match status" value="1"/>
</dbReference>
<keyword evidence="3" id="KW-0547">Nucleotide-binding</keyword>
<gene>
    <name evidence="7" type="ORF">E2562_021899</name>
</gene>
<name>A0A6G1C7E0_9ORYZ</name>
<dbReference type="EC" id="2.7.11.23" evidence="1"/>
<evidence type="ECO:0000256" key="2">
    <source>
        <dbReference type="ARBA" id="ARBA00022553"/>
    </source>
</evidence>
<feature type="domain" description="Protein kinase" evidence="6">
    <location>
        <begin position="1"/>
        <end position="138"/>
    </location>
</feature>
<accession>A0A6G1C7E0</accession>